<gene>
    <name evidence="1" type="ORF">NCTC12119_04400</name>
</gene>
<dbReference type="AlphaFoldDB" id="A0A381CDB1"/>
<evidence type="ECO:0000313" key="1">
    <source>
        <dbReference type="EMBL" id="SUW65834.1"/>
    </source>
</evidence>
<dbReference type="Proteomes" id="UP000255528">
    <property type="component" value="Unassembled WGS sequence"/>
</dbReference>
<dbReference type="EMBL" id="UIGI01000001">
    <property type="protein sequence ID" value="SUW65834.1"/>
    <property type="molecule type" value="Genomic_DNA"/>
</dbReference>
<organism evidence="1 2">
    <name type="scientific">Buttiauxella agrestis</name>
    <dbReference type="NCBI Taxonomy" id="82977"/>
    <lineage>
        <taxon>Bacteria</taxon>
        <taxon>Pseudomonadati</taxon>
        <taxon>Pseudomonadota</taxon>
        <taxon>Gammaproteobacteria</taxon>
        <taxon>Enterobacterales</taxon>
        <taxon>Enterobacteriaceae</taxon>
        <taxon>Buttiauxella</taxon>
    </lineage>
</organism>
<protein>
    <submittedName>
        <fullName evidence="1">Uncharacterized protein</fullName>
    </submittedName>
</protein>
<proteinExistence type="predicted"/>
<evidence type="ECO:0000313" key="2">
    <source>
        <dbReference type="Proteomes" id="UP000255528"/>
    </source>
</evidence>
<reference evidence="1 2" key="1">
    <citation type="submission" date="2018-06" db="EMBL/GenBank/DDBJ databases">
        <authorList>
            <consortium name="Pathogen Informatics"/>
            <person name="Doyle S."/>
        </authorList>
    </citation>
    <scope>NUCLEOTIDE SEQUENCE [LARGE SCALE GENOMIC DNA]</scope>
    <source>
        <strain evidence="1 2">NCTC12119</strain>
    </source>
</reference>
<sequence length="138" mass="15967">MLKIVNSVIELEITPFEKITNTPEFGFYHKLLNMYVEFKSKGIHLATTWDCYLGELEEFQHNLCHLRENNAADEVTFSPMEGMITLIVGKNIIPFETYYLKFKLSTEAHADIFIEGSTGLDQTYIQEIIQGVHELIVY</sequence>
<accession>A0A381CDB1</accession>
<name>A0A381CDB1_9ENTR</name>
<dbReference type="RefSeq" id="WP_115631551.1">
    <property type="nucleotide sequence ID" value="NZ_UIGI01000001.1"/>
</dbReference>